<gene>
    <name evidence="1" type="ORF">H072_3839</name>
</gene>
<reference evidence="2" key="2">
    <citation type="submission" date="2013-04" db="EMBL/GenBank/DDBJ databases">
        <title>Genomic mechanisms accounting for the adaptation to parasitism in nematode-trapping fungi.</title>
        <authorList>
            <person name="Ahren D.G."/>
        </authorList>
    </citation>
    <scope>NUCLEOTIDE SEQUENCE [LARGE SCALE GENOMIC DNA]</scope>
    <source>
        <strain evidence="2">CBS 200.50</strain>
    </source>
</reference>
<dbReference type="HOGENOM" id="CLU_356787_0_0_1"/>
<evidence type="ECO:0008006" key="3">
    <source>
        <dbReference type="Google" id="ProtNLM"/>
    </source>
</evidence>
<accession>S8AGE3</accession>
<comment type="caution">
    <text evidence="1">The sequence shown here is derived from an EMBL/GenBank/DDBJ whole genome shotgun (WGS) entry which is preliminary data.</text>
</comment>
<dbReference type="OrthoDB" id="5338967at2759"/>
<reference evidence="1 2" key="1">
    <citation type="journal article" date="2013" name="PLoS Genet.">
        <title>Genomic mechanisms accounting for the adaptation to parasitism in nematode-trapping fungi.</title>
        <authorList>
            <person name="Meerupati T."/>
            <person name="Andersson K.M."/>
            <person name="Friman E."/>
            <person name="Kumar D."/>
            <person name="Tunlid A."/>
            <person name="Ahren D."/>
        </authorList>
    </citation>
    <scope>NUCLEOTIDE SEQUENCE [LARGE SCALE GENOMIC DNA]</scope>
    <source>
        <strain evidence="1 2">CBS 200.50</strain>
    </source>
</reference>
<name>S8AGE3_DACHA</name>
<dbReference type="EMBL" id="AQGS01000129">
    <property type="protein sequence ID" value="EPS42135.1"/>
    <property type="molecule type" value="Genomic_DNA"/>
</dbReference>
<sequence length="786" mass="89392">MAERIIEVNPAEPGHRYLRLKDIEPFKEFILAKYNAGVRQKHIISALKTEKGVTLRPHNLKRLLEKWKISNKNLTLKRKLFIRNALENRRRNNKYVHRVKLGRSERELSREEIANLMAHTPNYFEGVQPSPGDVIINTPTPTSTYPGTGDTEAHMLAESTVGGDLVFTQAINSLSIGADNQYSNYISGIDYIATDNVDDIAGDLTVSGAGWKGVLSAEQGLHDSGTLPQTNDTIEDLQEIISSGLIEFAVGESHSALVSTDNQGSGSPSTEDFTLYFVGLDDDSGDAVGESLEQGNVTPLAQYAQRNEHRFRDRVALWEKDASSYMQRVWKLSEDAGISQAAAAEKISLRDEEIGVYDGLPYHIYAQILETQVDLGQHFDNYSEDNASWIQFIEDNFSPIKESICQLPPNHFAREPFDTYVVHIPTLLKKYGPRHFFTACGHYFAGNIPASTNLDRDVRGRWVFRMLSRALQIFDDIGMSCHIFAFNCLYELSLLDMYTDPELVRAVEGTRDSVRKNTLMKYGRHHHRTLFVYAELATRMVKIPERRQEGELMVYGIVHTIEHSIHGFSSHIKKPWVFRTLVLLAETLLECGNYRLVIKLLEAGAAWEKEQMARKNGNKAFRPVSNFSKRLGIAYRKLGMYKQSLEVLFAWFHDSKEVYGLSHNGTFRSMEYITEVMDARGPVLYSNLEPTFDKLFTTFAASGKINNRVYDQLWKAWERGGINTNELQREYGTILSLRSTSHTSPTDLQDYVYFQGLEEWMYSQGAPVDSSQSGWVEELEFKDEDD</sequence>
<evidence type="ECO:0000313" key="1">
    <source>
        <dbReference type="EMBL" id="EPS42135.1"/>
    </source>
</evidence>
<dbReference type="Proteomes" id="UP000015100">
    <property type="component" value="Unassembled WGS sequence"/>
</dbReference>
<organism evidence="1 2">
    <name type="scientific">Dactylellina haptotyla (strain CBS 200.50)</name>
    <name type="common">Nematode-trapping fungus</name>
    <name type="synonym">Monacrosporium haptotylum</name>
    <dbReference type="NCBI Taxonomy" id="1284197"/>
    <lineage>
        <taxon>Eukaryota</taxon>
        <taxon>Fungi</taxon>
        <taxon>Dikarya</taxon>
        <taxon>Ascomycota</taxon>
        <taxon>Pezizomycotina</taxon>
        <taxon>Orbiliomycetes</taxon>
        <taxon>Orbiliales</taxon>
        <taxon>Orbiliaceae</taxon>
        <taxon>Dactylellina</taxon>
    </lineage>
</organism>
<dbReference type="AlphaFoldDB" id="S8AGE3"/>
<evidence type="ECO:0000313" key="2">
    <source>
        <dbReference type="Proteomes" id="UP000015100"/>
    </source>
</evidence>
<keyword evidence="2" id="KW-1185">Reference proteome</keyword>
<protein>
    <recommendedName>
        <fullName evidence="3">Clr5 domain-containing protein</fullName>
    </recommendedName>
</protein>
<proteinExistence type="predicted"/>